<dbReference type="EMBL" id="PYAT01000002">
    <property type="protein sequence ID" value="PSL41331.1"/>
    <property type="molecule type" value="Genomic_DNA"/>
</dbReference>
<reference evidence="3 4" key="1">
    <citation type="submission" date="2018-03" db="EMBL/GenBank/DDBJ databases">
        <title>Genomic Encyclopedia of Type Strains, Phase III (KMG-III): the genomes of soil and plant-associated and newly described type strains.</title>
        <authorList>
            <person name="Whitman W."/>
        </authorList>
    </citation>
    <scope>NUCLEOTIDE SEQUENCE [LARGE SCALE GENOMIC DNA]</scope>
    <source>
        <strain evidence="3 4">CGMCC 1.12259</strain>
    </source>
</reference>
<gene>
    <name evidence="3" type="ORF">B0H99_10213</name>
</gene>
<organism evidence="3 4">
    <name type="scientific">Planomicrobium soli</name>
    <dbReference type="NCBI Taxonomy" id="1176648"/>
    <lineage>
        <taxon>Bacteria</taxon>
        <taxon>Bacillati</taxon>
        <taxon>Bacillota</taxon>
        <taxon>Bacilli</taxon>
        <taxon>Bacillales</taxon>
        <taxon>Caryophanaceae</taxon>
        <taxon>Planomicrobium</taxon>
    </lineage>
</organism>
<dbReference type="GO" id="GO:0008080">
    <property type="term" value="F:N-acetyltransferase activity"/>
    <property type="evidence" value="ECO:0007669"/>
    <property type="project" value="InterPro"/>
</dbReference>
<sequence length="177" mass="20098">MYNEFKKEAIPLLIRKVESTEYETVRQQRLTSYEQYKNRIPLKHWEVLQGTLSKQSDKHPGVNLFVAEIGGQIAGSVVLFPSKAKAYEWDSETLEHPEIRMLAVDANYRGLGVGKALVQHCIKVSKELGENQIGLHTGSFMEGAKKLYENLGFKRMPLSDFEPLDDGIVVQAYQLTI</sequence>
<name>A0A2P8H538_9BACL</name>
<dbReference type="CDD" id="cd04301">
    <property type="entry name" value="NAT_SF"/>
    <property type="match status" value="1"/>
</dbReference>
<protein>
    <submittedName>
        <fullName evidence="3">Acetyltransferase (GNAT) family protein</fullName>
    </submittedName>
</protein>
<dbReference type="AlphaFoldDB" id="A0A2P8H538"/>
<dbReference type="Proteomes" id="UP000242682">
    <property type="component" value="Unassembled WGS sequence"/>
</dbReference>
<dbReference type="Pfam" id="PF00583">
    <property type="entry name" value="Acetyltransf_1"/>
    <property type="match status" value="1"/>
</dbReference>
<comment type="caution">
    <text evidence="3">The sequence shown here is derived from an EMBL/GenBank/DDBJ whole genome shotgun (WGS) entry which is preliminary data.</text>
</comment>
<dbReference type="InterPro" id="IPR000182">
    <property type="entry name" value="GNAT_dom"/>
</dbReference>
<dbReference type="Gene3D" id="3.40.630.30">
    <property type="match status" value="1"/>
</dbReference>
<feature type="domain" description="N-acetyltransferase" evidence="2">
    <location>
        <begin position="12"/>
        <end position="177"/>
    </location>
</feature>
<accession>A0A2P8H538</accession>
<dbReference type="InterPro" id="IPR016181">
    <property type="entry name" value="Acyl_CoA_acyltransferase"/>
</dbReference>
<dbReference type="SUPFAM" id="SSF55729">
    <property type="entry name" value="Acyl-CoA N-acyltransferases (Nat)"/>
    <property type="match status" value="1"/>
</dbReference>
<keyword evidence="1 3" id="KW-0808">Transferase</keyword>
<dbReference type="RefSeq" id="WP_245894353.1">
    <property type="nucleotide sequence ID" value="NZ_PYAT01000002.1"/>
</dbReference>
<evidence type="ECO:0000313" key="3">
    <source>
        <dbReference type="EMBL" id="PSL41331.1"/>
    </source>
</evidence>
<proteinExistence type="predicted"/>
<evidence type="ECO:0000313" key="4">
    <source>
        <dbReference type="Proteomes" id="UP000242682"/>
    </source>
</evidence>
<evidence type="ECO:0000256" key="1">
    <source>
        <dbReference type="ARBA" id="ARBA00022679"/>
    </source>
</evidence>
<dbReference type="PANTHER" id="PTHR13947">
    <property type="entry name" value="GNAT FAMILY N-ACETYLTRANSFERASE"/>
    <property type="match status" value="1"/>
</dbReference>
<keyword evidence="4" id="KW-1185">Reference proteome</keyword>
<dbReference type="InterPro" id="IPR050769">
    <property type="entry name" value="NAT_camello-type"/>
</dbReference>
<dbReference type="PANTHER" id="PTHR13947:SF37">
    <property type="entry name" value="LD18367P"/>
    <property type="match status" value="1"/>
</dbReference>
<dbReference type="PROSITE" id="PS51186">
    <property type="entry name" value="GNAT"/>
    <property type="match status" value="1"/>
</dbReference>
<evidence type="ECO:0000259" key="2">
    <source>
        <dbReference type="PROSITE" id="PS51186"/>
    </source>
</evidence>